<dbReference type="RefSeq" id="WP_222825341.1">
    <property type="nucleotide sequence ID" value="NZ_JAHWXP010000003.1"/>
</dbReference>
<evidence type="ECO:0008006" key="4">
    <source>
        <dbReference type="Google" id="ProtNLM"/>
    </source>
</evidence>
<accession>A0ABS7PHZ6</accession>
<keyword evidence="1" id="KW-1133">Transmembrane helix</keyword>
<gene>
    <name evidence="2" type="ORF">KYN89_12380</name>
</gene>
<feature type="transmembrane region" description="Helical" evidence="1">
    <location>
        <begin position="25"/>
        <end position="46"/>
    </location>
</feature>
<name>A0ABS7PHZ6_9SPHN</name>
<comment type="caution">
    <text evidence="2">The sequence shown here is derived from an EMBL/GenBank/DDBJ whole genome shotgun (WGS) entry which is preliminary data.</text>
</comment>
<evidence type="ECO:0000256" key="1">
    <source>
        <dbReference type="SAM" id="Phobius"/>
    </source>
</evidence>
<reference evidence="2 3" key="1">
    <citation type="submission" date="2021-07" db="EMBL/GenBank/DDBJ databases">
        <title>Alteriqipengyuania abyssalis NZ-12B nov, sp.nov isolated from deep sea sponge in pacific ocean.</title>
        <authorList>
            <person name="Tareen S."/>
            <person name="Wink J."/>
        </authorList>
    </citation>
    <scope>NUCLEOTIDE SEQUENCE [LARGE SCALE GENOMIC DNA]</scope>
    <source>
        <strain evidence="2 3">NZ-12B</strain>
    </source>
</reference>
<protein>
    <recommendedName>
        <fullName evidence="4">SGNH/GDSL hydrolase family protein</fullName>
    </recommendedName>
</protein>
<keyword evidence="1" id="KW-0472">Membrane</keyword>
<evidence type="ECO:0000313" key="2">
    <source>
        <dbReference type="EMBL" id="MBY8337840.1"/>
    </source>
</evidence>
<proteinExistence type="predicted"/>
<dbReference type="Proteomes" id="UP000759298">
    <property type="component" value="Unassembled WGS sequence"/>
</dbReference>
<organism evidence="2 3">
    <name type="scientific">Alteriqipengyuania abyssalis</name>
    <dbReference type="NCBI Taxonomy" id="2860200"/>
    <lineage>
        <taxon>Bacteria</taxon>
        <taxon>Pseudomonadati</taxon>
        <taxon>Pseudomonadota</taxon>
        <taxon>Alphaproteobacteria</taxon>
        <taxon>Sphingomonadales</taxon>
        <taxon>Erythrobacteraceae</taxon>
        <taxon>Alteriqipengyuania</taxon>
    </lineage>
</organism>
<keyword evidence="3" id="KW-1185">Reference proteome</keyword>
<keyword evidence="1" id="KW-0812">Transmembrane</keyword>
<dbReference type="EMBL" id="JAHWXP010000003">
    <property type="protein sequence ID" value="MBY8337840.1"/>
    <property type="molecule type" value="Genomic_DNA"/>
</dbReference>
<evidence type="ECO:0000313" key="3">
    <source>
        <dbReference type="Proteomes" id="UP000759298"/>
    </source>
</evidence>
<sequence length="387" mass="43620">MTKPDDSTTSPAERQHGGRILRSPFILAILSVVAFFWVVTGAVIAIDPLDLYDWGEPPRLLPDYNRHTNREMYMVAARTDVDVLLLSSSTLAAITSDEMEKSFGVEKAFNFAVSGPRPADRRFLLEQVAAHSPAERVIVSFDYLFVLPPDYASDLLPTYLYDDNPLNDLRIASPNVLRLTIQKLKGEPIGLPGWEYSTALAAERQEYAAFQQKLTEEREDDRHRASAADMDSASQDCADYPLVSQILPELVDRMTARGKTVDFVIPPYSLRLYRSWQDYGIAAEVAMAEPFLPKQIAIRRCLVRAFAGRDDVRVFAFDNETWITGDLTNYRDEAHVQNPAIYRFILNSMTQGSHRLTTGNFENYAATLTRNVERDALSEPDERGPAT</sequence>